<sequence>MASNNGVWLEISGELRSTRGDWVLGGATTTGLASMSHVVTGVRRGGHTKGRSKNVDVQLSSDESSDARGLLGDGVGWRRERDEEIVVEQEISTEGGAGVRVEECIPDLGPMFSMGKKLPHSLPHSPCIRGFLTPFEVGPCGPRPCYFILRSRFRVQTKVPDSPVPMIPQQSHSLSVGRRNRIVSQLVVAIASAGESIRCQPHAQPIRDEDTDAKRKTIDVDLDSYGREDVPNPSKIRKNVKQSMVWDHFERLKGDPNDPRATCKYCGVVYACHSKRNDTGTMKHHLENCKRYPYQKERPNSNDISF</sequence>
<protein>
    <submittedName>
        <fullName evidence="7">Zinc finger BED domain-containing protein RICESLEEPER 3-like</fullName>
    </submittedName>
</protein>
<evidence type="ECO:0000256" key="4">
    <source>
        <dbReference type="PROSITE-ProRule" id="PRU00027"/>
    </source>
</evidence>
<dbReference type="AlphaFoldDB" id="A0A5A7TL62"/>
<dbReference type="EMBL" id="SSTE01016227">
    <property type="protein sequence ID" value="KAA0042175.1"/>
    <property type="molecule type" value="Genomic_DNA"/>
</dbReference>
<dbReference type="PROSITE" id="PS50808">
    <property type="entry name" value="ZF_BED"/>
    <property type="match status" value="1"/>
</dbReference>
<dbReference type="InterPro" id="IPR053031">
    <property type="entry name" value="Cuticle_assoc_protein"/>
</dbReference>
<feature type="domain" description="BED-type" evidence="6">
    <location>
        <begin position="240"/>
        <end position="296"/>
    </location>
</feature>
<evidence type="ECO:0000256" key="1">
    <source>
        <dbReference type="ARBA" id="ARBA00022723"/>
    </source>
</evidence>
<dbReference type="GO" id="GO:0005634">
    <property type="term" value="C:nucleus"/>
    <property type="evidence" value="ECO:0007669"/>
    <property type="project" value="TreeGrafter"/>
</dbReference>
<evidence type="ECO:0000313" key="7">
    <source>
        <dbReference type="EMBL" id="KAA0042175.1"/>
    </source>
</evidence>
<dbReference type="Pfam" id="PF02892">
    <property type="entry name" value="zf-BED"/>
    <property type="match status" value="1"/>
</dbReference>
<dbReference type="PANTHER" id="PTHR34396">
    <property type="entry name" value="OS03G0264950 PROTEIN-RELATED"/>
    <property type="match status" value="1"/>
</dbReference>
<name>A0A5A7TL62_CUCMM</name>
<keyword evidence="3" id="KW-0862">Zinc</keyword>
<organism evidence="7 8">
    <name type="scientific">Cucumis melo var. makuwa</name>
    <name type="common">Oriental melon</name>
    <dbReference type="NCBI Taxonomy" id="1194695"/>
    <lineage>
        <taxon>Eukaryota</taxon>
        <taxon>Viridiplantae</taxon>
        <taxon>Streptophyta</taxon>
        <taxon>Embryophyta</taxon>
        <taxon>Tracheophyta</taxon>
        <taxon>Spermatophyta</taxon>
        <taxon>Magnoliopsida</taxon>
        <taxon>eudicotyledons</taxon>
        <taxon>Gunneridae</taxon>
        <taxon>Pentapetalae</taxon>
        <taxon>rosids</taxon>
        <taxon>fabids</taxon>
        <taxon>Cucurbitales</taxon>
        <taxon>Cucurbitaceae</taxon>
        <taxon>Benincaseae</taxon>
        <taxon>Cucumis</taxon>
    </lineage>
</organism>
<dbReference type="OrthoDB" id="1745921at2759"/>
<dbReference type="SMART" id="SM00614">
    <property type="entry name" value="ZnF_BED"/>
    <property type="match status" value="1"/>
</dbReference>
<dbReference type="PANTHER" id="PTHR34396:SF27">
    <property type="entry name" value="OS08G0208700 PROTEIN"/>
    <property type="match status" value="1"/>
</dbReference>
<evidence type="ECO:0000259" key="6">
    <source>
        <dbReference type="PROSITE" id="PS50808"/>
    </source>
</evidence>
<dbReference type="Proteomes" id="UP000321393">
    <property type="component" value="Unassembled WGS sequence"/>
</dbReference>
<dbReference type="GO" id="GO:0008270">
    <property type="term" value="F:zinc ion binding"/>
    <property type="evidence" value="ECO:0007669"/>
    <property type="project" value="UniProtKB-KW"/>
</dbReference>
<dbReference type="InterPro" id="IPR003656">
    <property type="entry name" value="Znf_BED"/>
</dbReference>
<comment type="caution">
    <text evidence="7">The sequence shown here is derived from an EMBL/GenBank/DDBJ whole genome shotgun (WGS) entry which is preliminary data.</text>
</comment>
<keyword evidence="2 4" id="KW-0863">Zinc-finger</keyword>
<dbReference type="GO" id="GO:1990837">
    <property type="term" value="F:sequence-specific double-stranded DNA binding"/>
    <property type="evidence" value="ECO:0007669"/>
    <property type="project" value="TreeGrafter"/>
</dbReference>
<evidence type="ECO:0000256" key="5">
    <source>
        <dbReference type="SAM" id="MobiDB-lite"/>
    </source>
</evidence>
<dbReference type="InterPro" id="IPR036236">
    <property type="entry name" value="Znf_C2H2_sf"/>
</dbReference>
<reference evidence="7 8" key="1">
    <citation type="submission" date="2019-08" db="EMBL/GenBank/DDBJ databases">
        <title>Draft genome sequences of two oriental melons (Cucumis melo L. var makuwa).</title>
        <authorList>
            <person name="Kwon S.-Y."/>
        </authorList>
    </citation>
    <scope>NUCLEOTIDE SEQUENCE [LARGE SCALE GENOMIC DNA]</scope>
    <source>
        <strain evidence="8">cv. SW 3</strain>
        <tissue evidence="7">Leaf</tissue>
    </source>
</reference>
<dbReference type="GO" id="GO:0006357">
    <property type="term" value="P:regulation of transcription by RNA polymerase II"/>
    <property type="evidence" value="ECO:0007669"/>
    <property type="project" value="TreeGrafter"/>
</dbReference>
<keyword evidence="1" id="KW-0479">Metal-binding</keyword>
<accession>A0A5A7TL62</accession>
<gene>
    <name evidence="7" type="ORF">E6C27_scaffold67G006690</name>
</gene>
<evidence type="ECO:0000313" key="8">
    <source>
        <dbReference type="Proteomes" id="UP000321393"/>
    </source>
</evidence>
<evidence type="ECO:0000256" key="2">
    <source>
        <dbReference type="ARBA" id="ARBA00022771"/>
    </source>
</evidence>
<evidence type="ECO:0000256" key="3">
    <source>
        <dbReference type="ARBA" id="ARBA00022833"/>
    </source>
</evidence>
<dbReference type="SUPFAM" id="SSF57667">
    <property type="entry name" value="beta-beta-alpha zinc fingers"/>
    <property type="match status" value="1"/>
</dbReference>
<proteinExistence type="predicted"/>
<feature type="region of interest" description="Disordered" evidence="5">
    <location>
        <begin position="43"/>
        <end position="67"/>
    </location>
</feature>